<reference evidence="3 4" key="1">
    <citation type="submission" date="2018-04" db="EMBL/GenBank/DDBJ databases">
        <title>Pedobacter chongqingensis sp. nov., isolated from a rottenly hemp rope.</title>
        <authorList>
            <person name="Cai Y."/>
        </authorList>
    </citation>
    <scope>NUCLEOTIDE SEQUENCE [LARGE SCALE GENOMIC DNA]</scope>
    <source>
        <strain evidence="3 4">FJ4-8</strain>
    </source>
</reference>
<proteinExistence type="predicted"/>
<dbReference type="Pfam" id="PF20041">
    <property type="entry name" value="DUF6443"/>
    <property type="match status" value="1"/>
</dbReference>
<dbReference type="RefSeq" id="WP_238387953.1">
    <property type="nucleotide sequence ID" value="NZ_QEAS01000095.1"/>
</dbReference>
<comment type="caution">
    <text evidence="3">The sequence shown here is derived from an EMBL/GenBank/DDBJ whole genome shotgun (WGS) entry which is preliminary data.</text>
</comment>
<dbReference type="Proteomes" id="UP000245647">
    <property type="component" value="Unassembled WGS sequence"/>
</dbReference>
<keyword evidence="4" id="KW-1185">Reference proteome</keyword>
<feature type="non-terminal residue" evidence="3">
    <location>
        <position position="211"/>
    </location>
</feature>
<evidence type="ECO:0000256" key="1">
    <source>
        <dbReference type="SAM" id="MobiDB-lite"/>
    </source>
</evidence>
<evidence type="ECO:0000313" key="3">
    <source>
        <dbReference type="EMBL" id="PWG77871.1"/>
    </source>
</evidence>
<protein>
    <submittedName>
        <fullName evidence="3">Type IV secretion protein Rhs</fullName>
    </submittedName>
</protein>
<feature type="non-terminal residue" evidence="3">
    <location>
        <position position="1"/>
    </location>
</feature>
<sequence length="211" mass="22798">IPLAAAISTDQNYILTYTPREPFAAGTDLSAKKTCEVMMSVQYFDGLGRPLQNVQVKGSPQATRDLVTPFEYDSFGREAKKYLPYADPSANGSYKAGALTPGGGIMTFYNPSGSEAQLPTGVPRIPSPFAETRFEASPLNRVEEQGAPGSDWQIGQGHTLRQGYYSNSDATLSEGNGRWAKQYGVSIDASGNRSLKDEGSYGQNQLYVSET</sequence>
<dbReference type="AlphaFoldDB" id="A0A2U2P901"/>
<feature type="compositionally biased region" description="Polar residues" evidence="1">
    <location>
        <begin position="201"/>
        <end position="211"/>
    </location>
</feature>
<evidence type="ECO:0000259" key="2">
    <source>
        <dbReference type="Pfam" id="PF20041"/>
    </source>
</evidence>
<dbReference type="EMBL" id="QEAS01000095">
    <property type="protein sequence ID" value="PWG77871.1"/>
    <property type="molecule type" value="Genomic_DNA"/>
</dbReference>
<name>A0A2U2P901_9SPHI</name>
<accession>A0A2U2P901</accession>
<organism evidence="3 4">
    <name type="scientific">Pararcticibacter amylolyticus</name>
    <dbReference type="NCBI Taxonomy" id="2173175"/>
    <lineage>
        <taxon>Bacteria</taxon>
        <taxon>Pseudomonadati</taxon>
        <taxon>Bacteroidota</taxon>
        <taxon>Sphingobacteriia</taxon>
        <taxon>Sphingobacteriales</taxon>
        <taxon>Sphingobacteriaceae</taxon>
        <taxon>Pararcticibacter</taxon>
    </lineage>
</organism>
<feature type="region of interest" description="Disordered" evidence="1">
    <location>
        <begin position="190"/>
        <end position="211"/>
    </location>
</feature>
<evidence type="ECO:0000313" key="4">
    <source>
        <dbReference type="Proteomes" id="UP000245647"/>
    </source>
</evidence>
<feature type="domain" description="DUF6443" evidence="2">
    <location>
        <begin position="16"/>
        <end position="164"/>
    </location>
</feature>
<gene>
    <name evidence="3" type="ORF">DDR33_25225</name>
</gene>
<dbReference type="InterPro" id="IPR045619">
    <property type="entry name" value="DUF6443"/>
</dbReference>